<accession>A0AAV0YUT8</accession>
<organism evidence="1 2">
    <name type="scientific">Vicia faba</name>
    <name type="common">Broad bean</name>
    <name type="synonym">Faba vulgaris</name>
    <dbReference type="NCBI Taxonomy" id="3906"/>
    <lineage>
        <taxon>Eukaryota</taxon>
        <taxon>Viridiplantae</taxon>
        <taxon>Streptophyta</taxon>
        <taxon>Embryophyta</taxon>
        <taxon>Tracheophyta</taxon>
        <taxon>Spermatophyta</taxon>
        <taxon>Magnoliopsida</taxon>
        <taxon>eudicotyledons</taxon>
        <taxon>Gunneridae</taxon>
        <taxon>Pentapetalae</taxon>
        <taxon>rosids</taxon>
        <taxon>fabids</taxon>
        <taxon>Fabales</taxon>
        <taxon>Fabaceae</taxon>
        <taxon>Papilionoideae</taxon>
        <taxon>50 kb inversion clade</taxon>
        <taxon>NPAAA clade</taxon>
        <taxon>Hologalegina</taxon>
        <taxon>IRL clade</taxon>
        <taxon>Fabeae</taxon>
        <taxon>Vicia</taxon>
    </lineage>
</organism>
<gene>
    <name evidence="1" type="ORF">VFH_I405480</name>
</gene>
<dbReference type="EMBL" id="OX451736">
    <property type="protein sequence ID" value="CAI8589701.1"/>
    <property type="molecule type" value="Genomic_DNA"/>
</dbReference>
<keyword evidence="2" id="KW-1185">Reference proteome</keyword>
<proteinExistence type="predicted"/>
<reference evidence="1 2" key="1">
    <citation type="submission" date="2023-01" db="EMBL/GenBank/DDBJ databases">
        <authorList>
            <person name="Kreplak J."/>
        </authorList>
    </citation>
    <scope>NUCLEOTIDE SEQUENCE [LARGE SCALE GENOMIC DNA]</scope>
</reference>
<protein>
    <submittedName>
        <fullName evidence="1">Uncharacterized protein</fullName>
    </submittedName>
</protein>
<sequence>MKSMSDPVQRTVYDDIHGYSLTLINPFVDDSTPKDHIFFNEFSYIGVLCNCTSKFLNMLQKLKSQCRSDAFRIGISFKRCFHNGEYPMAKRQLNFLQIGGKCSSSSFNMKLLMRYLAYKSSR</sequence>
<dbReference type="PANTHER" id="PTHR44579:SF2">
    <property type="entry name" value="OS01G0730500 PROTEIN"/>
    <property type="match status" value="1"/>
</dbReference>
<dbReference type="AlphaFoldDB" id="A0AAV0YUT8"/>
<dbReference type="PANTHER" id="PTHR44579">
    <property type="entry name" value="OS01G0730500 PROTEIN"/>
    <property type="match status" value="1"/>
</dbReference>
<name>A0AAV0YUT8_VICFA</name>
<dbReference type="Proteomes" id="UP001157006">
    <property type="component" value="Chromosome 1L"/>
</dbReference>
<evidence type="ECO:0000313" key="1">
    <source>
        <dbReference type="EMBL" id="CAI8589701.1"/>
    </source>
</evidence>
<evidence type="ECO:0000313" key="2">
    <source>
        <dbReference type="Proteomes" id="UP001157006"/>
    </source>
</evidence>